<dbReference type="RefSeq" id="WP_019950148.1">
    <property type="nucleotide sequence ID" value="NZ_JBHLVX010000043.1"/>
</dbReference>
<name>A0ABV6G4S6_9GAMM</name>
<dbReference type="EMBL" id="JBHLVX010000043">
    <property type="protein sequence ID" value="MFC0268540.1"/>
    <property type="molecule type" value="Genomic_DNA"/>
</dbReference>
<organism evidence="1 2">
    <name type="scientific">Kushneria aurantia</name>
    <dbReference type="NCBI Taxonomy" id="504092"/>
    <lineage>
        <taxon>Bacteria</taxon>
        <taxon>Pseudomonadati</taxon>
        <taxon>Pseudomonadota</taxon>
        <taxon>Gammaproteobacteria</taxon>
        <taxon>Oceanospirillales</taxon>
        <taxon>Halomonadaceae</taxon>
        <taxon>Kushneria</taxon>
    </lineage>
</organism>
<comment type="caution">
    <text evidence="1">The sequence shown here is derived from an EMBL/GenBank/DDBJ whole genome shotgun (WGS) entry which is preliminary data.</text>
</comment>
<sequence>MKLNKTSRIIGDDENNIRLIKVLDGDTEDSAEVKAFGELSAEVVEGEMAGRTIQAFAWLEKAPQGHEINVTEKRSGMRLVRIPVLTDQGEWFQLDDALFNKMLPTLMEGCKTAAFHRFQEASEERLAEMFRHMDKTPPLEHSA</sequence>
<protein>
    <submittedName>
        <fullName evidence="1">Uncharacterized protein</fullName>
    </submittedName>
</protein>
<evidence type="ECO:0000313" key="2">
    <source>
        <dbReference type="Proteomes" id="UP001589814"/>
    </source>
</evidence>
<reference evidence="1 2" key="1">
    <citation type="submission" date="2024-09" db="EMBL/GenBank/DDBJ databases">
        <authorList>
            <person name="Sun Q."/>
            <person name="Mori K."/>
        </authorList>
    </citation>
    <scope>NUCLEOTIDE SEQUENCE [LARGE SCALE GENOMIC DNA]</scope>
    <source>
        <strain evidence="1 2">CCM 7415</strain>
    </source>
</reference>
<gene>
    <name evidence="1" type="ORF">ACFFHW_11215</name>
</gene>
<keyword evidence="2" id="KW-1185">Reference proteome</keyword>
<proteinExistence type="predicted"/>
<dbReference type="Proteomes" id="UP001589814">
    <property type="component" value="Unassembled WGS sequence"/>
</dbReference>
<evidence type="ECO:0000313" key="1">
    <source>
        <dbReference type="EMBL" id="MFC0268540.1"/>
    </source>
</evidence>
<accession>A0ABV6G4S6</accession>